<dbReference type="RefSeq" id="WP_377286931.1">
    <property type="nucleotide sequence ID" value="NZ_JBHSBM010000013.1"/>
</dbReference>
<organism evidence="1 2">
    <name type="scientific">Planomonospora corallina</name>
    <dbReference type="NCBI Taxonomy" id="1806052"/>
    <lineage>
        <taxon>Bacteria</taxon>
        <taxon>Bacillati</taxon>
        <taxon>Actinomycetota</taxon>
        <taxon>Actinomycetes</taxon>
        <taxon>Streptosporangiales</taxon>
        <taxon>Streptosporangiaceae</taxon>
        <taxon>Planomonospora</taxon>
    </lineage>
</organism>
<protein>
    <submittedName>
        <fullName evidence="1">Uncharacterized protein</fullName>
    </submittedName>
</protein>
<dbReference type="EMBL" id="JBHSBM010000013">
    <property type="protein sequence ID" value="MFC4058630.1"/>
    <property type="molecule type" value="Genomic_DNA"/>
</dbReference>
<accession>A0ABV8I6J6</accession>
<sequence>MHFYVMDGTHAIKTWLTRMIERADDELCMDQDEWAYRLGWTVERTGFGARRYRNPLFDLQKAERIYAAGEVGANVTAQAA</sequence>
<evidence type="ECO:0000313" key="2">
    <source>
        <dbReference type="Proteomes" id="UP001595850"/>
    </source>
</evidence>
<evidence type="ECO:0000313" key="1">
    <source>
        <dbReference type="EMBL" id="MFC4058630.1"/>
    </source>
</evidence>
<reference evidence="2" key="1">
    <citation type="journal article" date="2019" name="Int. J. Syst. Evol. Microbiol.">
        <title>The Global Catalogue of Microorganisms (GCM) 10K type strain sequencing project: providing services to taxonomists for standard genome sequencing and annotation.</title>
        <authorList>
            <consortium name="The Broad Institute Genomics Platform"/>
            <consortium name="The Broad Institute Genome Sequencing Center for Infectious Disease"/>
            <person name="Wu L."/>
            <person name="Ma J."/>
        </authorList>
    </citation>
    <scope>NUCLEOTIDE SEQUENCE [LARGE SCALE GENOMIC DNA]</scope>
    <source>
        <strain evidence="2">TBRC 4489</strain>
    </source>
</reference>
<comment type="caution">
    <text evidence="1">The sequence shown here is derived from an EMBL/GenBank/DDBJ whole genome shotgun (WGS) entry which is preliminary data.</text>
</comment>
<name>A0ABV8I6J6_9ACTN</name>
<keyword evidence="2" id="KW-1185">Reference proteome</keyword>
<proteinExistence type="predicted"/>
<gene>
    <name evidence="1" type="ORF">ACFOWE_10015</name>
</gene>
<dbReference type="Proteomes" id="UP001595850">
    <property type="component" value="Unassembled WGS sequence"/>
</dbReference>